<dbReference type="InterPro" id="IPR013324">
    <property type="entry name" value="RNA_pol_sigma_r3/r4-like"/>
</dbReference>
<dbReference type="InterPro" id="IPR014322">
    <property type="entry name" value="RNA_pol_sigma-B/F/G"/>
</dbReference>
<evidence type="ECO:0000256" key="2">
    <source>
        <dbReference type="ARBA" id="ARBA00023082"/>
    </source>
</evidence>
<keyword evidence="1" id="KW-0805">Transcription regulation</keyword>
<dbReference type="SUPFAM" id="SSF88659">
    <property type="entry name" value="Sigma3 and sigma4 domains of RNA polymerase sigma factors"/>
    <property type="match status" value="2"/>
</dbReference>
<evidence type="ECO:0000259" key="5">
    <source>
        <dbReference type="Pfam" id="PF04539"/>
    </source>
</evidence>
<dbReference type="Pfam" id="PF04539">
    <property type="entry name" value="Sigma70_r3"/>
    <property type="match status" value="1"/>
</dbReference>
<dbReference type="Proteomes" id="UP000198878">
    <property type="component" value="Unassembled WGS sequence"/>
</dbReference>
<dbReference type="InterPro" id="IPR007630">
    <property type="entry name" value="RNA_pol_sigma70_r4"/>
</dbReference>
<dbReference type="NCBIfam" id="TIGR02937">
    <property type="entry name" value="sigma70-ECF"/>
    <property type="match status" value="1"/>
</dbReference>
<dbReference type="GO" id="GO:0003677">
    <property type="term" value="F:DNA binding"/>
    <property type="evidence" value="ECO:0007669"/>
    <property type="project" value="UniProtKB-KW"/>
</dbReference>
<feature type="domain" description="RNA polymerase sigma-70 region 4" evidence="7">
    <location>
        <begin position="216"/>
        <end position="265"/>
    </location>
</feature>
<keyword evidence="4" id="KW-0804">Transcription</keyword>
<gene>
    <name evidence="8" type="ORF">SAMN05421837_101161</name>
</gene>
<sequence length="270" mass="29869">MVVRAPERPAATLTPAPRRANQFAHCAPLFDERSELTPGDPRHAELRARLITEHLALAENIAKRFAGRGESFDDLVQVARTGLIHAVDRYDPGRGRDFLSFAVPTIMGEVRRHFRDSAWSMRVPRALKELQQNLVKATGELAHDLGRSPTPSELAAHLDIDVETVREGLLAAEAYKPASLDAPARGGGDTGTVGDQLADRESPYTKADDHLTLEAAMADLPPRERAIIEMRFVEELTQSQIAERVGVSQMQVSRLLAKTLEQLRHRVVAR</sequence>
<dbReference type="RefSeq" id="WP_086676473.1">
    <property type="nucleotide sequence ID" value="NZ_FNUJ01000001.1"/>
</dbReference>
<dbReference type="InterPro" id="IPR007624">
    <property type="entry name" value="RNA_pol_sigma70_r3"/>
</dbReference>
<keyword evidence="3" id="KW-0238">DNA-binding</keyword>
<dbReference type="InterPro" id="IPR014284">
    <property type="entry name" value="RNA_pol_sigma-70_dom"/>
</dbReference>
<protein>
    <submittedName>
        <fullName evidence="8">RNA polymerase sigma-B factor</fullName>
    </submittedName>
</protein>
<dbReference type="NCBIfam" id="TIGR02980">
    <property type="entry name" value="SigBFG"/>
    <property type="match status" value="1"/>
</dbReference>
<dbReference type="InterPro" id="IPR007627">
    <property type="entry name" value="RNA_pol_sigma70_r2"/>
</dbReference>
<keyword evidence="9" id="KW-1185">Reference proteome</keyword>
<dbReference type="Gene3D" id="1.20.140.160">
    <property type="match status" value="1"/>
</dbReference>
<reference evidence="9" key="1">
    <citation type="submission" date="2016-10" db="EMBL/GenBank/DDBJ databases">
        <authorList>
            <person name="Varghese N."/>
            <person name="Submissions S."/>
        </authorList>
    </citation>
    <scope>NUCLEOTIDE SEQUENCE [LARGE SCALE GENOMIC DNA]</scope>
    <source>
        <strain evidence="9">DSM 44654</strain>
    </source>
</reference>
<evidence type="ECO:0000313" key="9">
    <source>
        <dbReference type="Proteomes" id="UP000198878"/>
    </source>
</evidence>
<dbReference type="EMBL" id="FNUJ01000001">
    <property type="protein sequence ID" value="SEF19935.1"/>
    <property type="molecule type" value="Genomic_DNA"/>
</dbReference>
<feature type="domain" description="RNA polymerase sigma-70 region 2" evidence="6">
    <location>
        <begin position="50"/>
        <end position="119"/>
    </location>
</feature>
<dbReference type="GO" id="GO:0016987">
    <property type="term" value="F:sigma factor activity"/>
    <property type="evidence" value="ECO:0007669"/>
    <property type="project" value="UniProtKB-KW"/>
</dbReference>
<dbReference type="Gene3D" id="1.20.120.1810">
    <property type="match status" value="1"/>
</dbReference>
<accession>A0A1H5Q1N8</accession>
<dbReference type="OrthoDB" id="9804285at2"/>
<dbReference type="Pfam" id="PF04545">
    <property type="entry name" value="Sigma70_r4"/>
    <property type="match status" value="1"/>
</dbReference>
<dbReference type="InterPro" id="IPR000943">
    <property type="entry name" value="RNA_pol_sigma70"/>
</dbReference>
<dbReference type="AlphaFoldDB" id="A0A1H5Q1N8"/>
<dbReference type="GO" id="GO:0006352">
    <property type="term" value="P:DNA-templated transcription initiation"/>
    <property type="evidence" value="ECO:0007669"/>
    <property type="project" value="InterPro"/>
</dbReference>
<organism evidence="8 9">
    <name type="scientific">Amycolatopsis pretoriensis</name>
    <dbReference type="NCBI Taxonomy" id="218821"/>
    <lineage>
        <taxon>Bacteria</taxon>
        <taxon>Bacillati</taxon>
        <taxon>Actinomycetota</taxon>
        <taxon>Actinomycetes</taxon>
        <taxon>Pseudonocardiales</taxon>
        <taxon>Pseudonocardiaceae</taxon>
        <taxon>Amycolatopsis</taxon>
    </lineage>
</organism>
<dbReference type="STRING" id="218821.SAMN05421837_101161"/>
<evidence type="ECO:0000259" key="7">
    <source>
        <dbReference type="Pfam" id="PF04545"/>
    </source>
</evidence>
<keyword evidence="2" id="KW-0731">Sigma factor</keyword>
<feature type="domain" description="RNA polymerase sigma-70 region 3" evidence="5">
    <location>
        <begin position="133"/>
        <end position="201"/>
    </location>
</feature>
<evidence type="ECO:0000256" key="4">
    <source>
        <dbReference type="ARBA" id="ARBA00023163"/>
    </source>
</evidence>
<proteinExistence type="predicted"/>
<dbReference type="CDD" id="cd06171">
    <property type="entry name" value="Sigma70_r4"/>
    <property type="match status" value="1"/>
</dbReference>
<dbReference type="PANTHER" id="PTHR30385:SF4">
    <property type="entry name" value="RNA POLYMERASE SIGMA-E FACTOR"/>
    <property type="match status" value="1"/>
</dbReference>
<dbReference type="PRINTS" id="PR00046">
    <property type="entry name" value="SIGMA70FCT"/>
</dbReference>
<dbReference type="PANTHER" id="PTHR30385">
    <property type="entry name" value="SIGMA FACTOR F FLAGELLAR"/>
    <property type="match status" value="1"/>
</dbReference>
<dbReference type="Pfam" id="PF04542">
    <property type="entry name" value="Sigma70_r2"/>
    <property type="match status" value="1"/>
</dbReference>
<evidence type="ECO:0000313" key="8">
    <source>
        <dbReference type="EMBL" id="SEF19935.1"/>
    </source>
</evidence>
<evidence type="ECO:0000259" key="6">
    <source>
        <dbReference type="Pfam" id="PF04542"/>
    </source>
</evidence>
<evidence type="ECO:0000256" key="1">
    <source>
        <dbReference type="ARBA" id="ARBA00023015"/>
    </source>
</evidence>
<name>A0A1H5Q1N8_9PSEU</name>
<dbReference type="SUPFAM" id="SSF88946">
    <property type="entry name" value="Sigma2 domain of RNA polymerase sigma factors"/>
    <property type="match status" value="1"/>
</dbReference>
<dbReference type="InterPro" id="IPR013325">
    <property type="entry name" value="RNA_pol_sigma_r2"/>
</dbReference>
<evidence type="ECO:0000256" key="3">
    <source>
        <dbReference type="ARBA" id="ARBA00023125"/>
    </source>
</evidence>